<evidence type="ECO:0000256" key="1">
    <source>
        <dbReference type="ARBA" id="ARBA00008779"/>
    </source>
</evidence>
<dbReference type="Proteomes" id="UP000681425">
    <property type="component" value="Chromosome"/>
</dbReference>
<dbReference type="GO" id="GO:0004065">
    <property type="term" value="F:arylsulfatase activity"/>
    <property type="evidence" value="ECO:0007669"/>
    <property type="project" value="TreeGrafter"/>
</dbReference>
<keyword evidence="8" id="KW-1185">Reference proteome</keyword>
<name>A0A975Q378_9SPHN</name>
<evidence type="ECO:0000256" key="3">
    <source>
        <dbReference type="ARBA" id="ARBA00022801"/>
    </source>
</evidence>
<dbReference type="PROSITE" id="PS00149">
    <property type="entry name" value="SULFATASE_2"/>
    <property type="match status" value="1"/>
</dbReference>
<dbReference type="PANTHER" id="PTHR42693">
    <property type="entry name" value="ARYLSULFATASE FAMILY MEMBER"/>
    <property type="match status" value="1"/>
</dbReference>
<dbReference type="InterPro" id="IPR050738">
    <property type="entry name" value="Sulfatase"/>
</dbReference>
<protein>
    <submittedName>
        <fullName evidence="7">Arylsulfatase</fullName>
    </submittedName>
</protein>
<reference evidence="7" key="1">
    <citation type="submission" date="2021-04" db="EMBL/GenBank/DDBJ databases">
        <title>Isolation of p-tert-butylphenol degrading bacteria Sphingobium phenoxybenzoativorans Tas13 from active sludge.</title>
        <authorList>
            <person name="Li Y."/>
        </authorList>
    </citation>
    <scope>NUCLEOTIDE SEQUENCE</scope>
    <source>
        <strain evidence="7">Tas13</strain>
    </source>
</reference>
<dbReference type="InterPro" id="IPR024607">
    <property type="entry name" value="Sulfatase_CS"/>
</dbReference>
<dbReference type="GO" id="GO:0046872">
    <property type="term" value="F:metal ion binding"/>
    <property type="evidence" value="ECO:0007669"/>
    <property type="project" value="UniProtKB-KW"/>
</dbReference>
<dbReference type="EMBL" id="CP073910">
    <property type="protein sequence ID" value="QUT07198.1"/>
    <property type="molecule type" value="Genomic_DNA"/>
</dbReference>
<evidence type="ECO:0000256" key="5">
    <source>
        <dbReference type="SAM" id="SignalP"/>
    </source>
</evidence>
<organism evidence="7 8">
    <name type="scientific">Sphingobium phenoxybenzoativorans</name>
    <dbReference type="NCBI Taxonomy" id="1592790"/>
    <lineage>
        <taxon>Bacteria</taxon>
        <taxon>Pseudomonadati</taxon>
        <taxon>Pseudomonadota</taxon>
        <taxon>Alphaproteobacteria</taxon>
        <taxon>Sphingomonadales</taxon>
        <taxon>Sphingomonadaceae</taxon>
        <taxon>Sphingobium</taxon>
    </lineage>
</organism>
<dbReference type="PANTHER" id="PTHR42693:SF33">
    <property type="entry name" value="ARYLSULFATASE"/>
    <property type="match status" value="1"/>
</dbReference>
<dbReference type="InterPro" id="IPR017850">
    <property type="entry name" value="Alkaline_phosphatase_core_sf"/>
</dbReference>
<dbReference type="KEGG" id="spph:KFK14_07220"/>
<proteinExistence type="inferred from homology"/>
<dbReference type="CDD" id="cd16025">
    <property type="entry name" value="PAS_like"/>
    <property type="match status" value="1"/>
</dbReference>
<evidence type="ECO:0000313" key="8">
    <source>
        <dbReference type="Proteomes" id="UP000681425"/>
    </source>
</evidence>
<feature type="signal peptide" evidence="5">
    <location>
        <begin position="1"/>
        <end position="27"/>
    </location>
</feature>
<sequence>MRFIRRTSTALSAAWLLIALAPGSASARSEPDTRPNVLLIVADDMGYSDLGAFGGEIETPNLDALARRGVRFTGFHTTSACSPTRAMLLTGSDHHRIGLGTMAELLTPAQRGADGYEGYVSSRAATLAERLSAVGYQTLMSGKWHLGQAHGQTPADRGFAHSFALLQGAANHFGADQSEAYRTASAAPDYQRDGKAVAFPTGAYSSDYFTEQMLGLLQKTEKAKPFFAYLAFTAPHWPLQAPPDIIAKYKSRYDAGPAALQAERLERMSKLGIIGPHVTPFPIETSEWDNATPSEREILARKMAIYAAMVDRLDQNVGRVLELLRSQGRLENTLVIFMSDNGPEGLRFDRPINPAAPLEPIAAPLDNSLDNLGSATSFATYGPMWAQVGSTPYRGTKEDMSEGGIHSPAIVAGPGVERGMLSSAFLHVTDVVPTILDISGTQTSPTIAGRAVLAPEGRSWSNLLKGEVAGLRTATDAQGWELFFRRAIRQGNMKAIFQPTLIPILGQVKPLSTTRWELYDLATDPGETRDLASERPDDLKRLIALWEDYAARNGVVLPEAGAQDGTAR</sequence>
<dbReference type="InterPro" id="IPR000917">
    <property type="entry name" value="Sulfatase_N"/>
</dbReference>
<dbReference type="Gene3D" id="3.30.1120.10">
    <property type="match status" value="1"/>
</dbReference>
<comment type="similarity">
    <text evidence="1">Belongs to the sulfatase family.</text>
</comment>
<accession>A0A975Q378</accession>
<keyword evidence="5" id="KW-0732">Signal</keyword>
<dbReference type="SUPFAM" id="SSF53649">
    <property type="entry name" value="Alkaline phosphatase-like"/>
    <property type="match status" value="1"/>
</dbReference>
<dbReference type="AlphaFoldDB" id="A0A975Q378"/>
<keyword evidence="3" id="KW-0378">Hydrolase</keyword>
<gene>
    <name evidence="7" type="ORF">KFK14_07220</name>
</gene>
<evidence type="ECO:0000256" key="4">
    <source>
        <dbReference type="ARBA" id="ARBA00022837"/>
    </source>
</evidence>
<dbReference type="Gene3D" id="3.40.720.10">
    <property type="entry name" value="Alkaline Phosphatase, subunit A"/>
    <property type="match status" value="1"/>
</dbReference>
<evidence type="ECO:0000256" key="2">
    <source>
        <dbReference type="ARBA" id="ARBA00022723"/>
    </source>
</evidence>
<evidence type="ECO:0000313" key="7">
    <source>
        <dbReference type="EMBL" id="QUT07198.1"/>
    </source>
</evidence>
<evidence type="ECO:0000259" key="6">
    <source>
        <dbReference type="Pfam" id="PF00884"/>
    </source>
</evidence>
<feature type="chain" id="PRO_5036893643" evidence="5">
    <location>
        <begin position="28"/>
        <end position="568"/>
    </location>
</feature>
<dbReference type="Pfam" id="PF00884">
    <property type="entry name" value="Sulfatase"/>
    <property type="match status" value="1"/>
</dbReference>
<keyword evidence="2" id="KW-0479">Metal-binding</keyword>
<feature type="domain" description="Sulfatase N-terminal" evidence="6">
    <location>
        <begin position="35"/>
        <end position="440"/>
    </location>
</feature>
<keyword evidence="4" id="KW-0106">Calcium</keyword>
<dbReference type="RefSeq" id="WP_212610405.1">
    <property type="nucleotide sequence ID" value="NZ_CP073910.1"/>
</dbReference>